<comment type="caution">
    <text evidence="1">The sequence shown here is derived from an EMBL/GenBank/DDBJ whole genome shotgun (WGS) entry which is preliminary data.</text>
</comment>
<dbReference type="EMBL" id="JACIES010000001">
    <property type="protein sequence ID" value="MBB4025003.1"/>
    <property type="molecule type" value="Genomic_DNA"/>
</dbReference>
<evidence type="ECO:0000313" key="1">
    <source>
        <dbReference type="EMBL" id="MBB4025003.1"/>
    </source>
</evidence>
<proteinExistence type="predicted"/>
<dbReference type="AlphaFoldDB" id="A0A7W6HU48"/>
<protein>
    <submittedName>
        <fullName evidence="1">Uncharacterized protein</fullName>
    </submittedName>
</protein>
<dbReference type="Proteomes" id="UP000546007">
    <property type="component" value="Unassembled WGS sequence"/>
</dbReference>
<reference evidence="1 2" key="1">
    <citation type="submission" date="2020-08" db="EMBL/GenBank/DDBJ databases">
        <title>Genomic Encyclopedia of Type Strains, Phase IV (KMG-IV): sequencing the most valuable type-strain genomes for metagenomic binning, comparative biology and taxonomic classification.</title>
        <authorList>
            <person name="Goeker M."/>
        </authorList>
    </citation>
    <scope>NUCLEOTIDE SEQUENCE [LARGE SCALE GENOMIC DNA]</scope>
    <source>
        <strain evidence="1 2">DSM 105721</strain>
    </source>
</reference>
<keyword evidence="2" id="KW-1185">Reference proteome</keyword>
<organism evidence="1 2">
    <name type="scientific">Butyricimonas faecihominis</name>
    <dbReference type="NCBI Taxonomy" id="1472416"/>
    <lineage>
        <taxon>Bacteria</taxon>
        <taxon>Pseudomonadati</taxon>
        <taxon>Bacteroidota</taxon>
        <taxon>Bacteroidia</taxon>
        <taxon>Bacteroidales</taxon>
        <taxon>Odoribacteraceae</taxon>
        <taxon>Butyricimonas</taxon>
    </lineage>
</organism>
<name>A0A7W6HU48_9BACT</name>
<accession>A0A7W6HU48</accession>
<gene>
    <name evidence="1" type="ORF">GGR14_000764</name>
</gene>
<evidence type="ECO:0000313" key="2">
    <source>
        <dbReference type="Proteomes" id="UP000546007"/>
    </source>
</evidence>
<sequence>MILKFIENHIFYPIYNTFFISRLKPFEFKEGPILCQEFRFSLNEG</sequence>